<proteinExistence type="inferred from homology"/>
<keyword evidence="5 10" id="KW-0145">Chemotaxis</keyword>
<keyword evidence="6" id="KW-0812">Transmembrane</keyword>
<evidence type="ECO:0000256" key="10">
    <source>
        <dbReference type="RuleBase" id="RU364125"/>
    </source>
</evidence>
<dbReference type="GO" id="GO:0071973">
    <property type="term" value="P:bacterial-type flagellum-dependent cell motility"/>
    <property type="evidence" value="ECO:0007669"/>
    <property type="project" value="InterPro"/>
</dbReference>
<keyword evidence="9 10" id="KW-0472">Membrane</keyword>
<evidence type="ECO:0000313" key="12">
    <source>
        <dbReference type="Proteomes" id="UP000640485"/>
    </source>
</evidence>
<evidence type="ECO:0000256" key="9">
    <source>
        <dbReference type="ARBA" id="ARBA00023136"/>
    </source>
</evidence>
<keyword evidence="8" id="KW-1133">Transmembrane helix</keyword>
<dbReference type="GO" id="GO:0005886">
    <property type="term" value="C:plasma membrane"/>
    <property type="evidence" value="ECO:0007669"/>
    <property type="project" value="UniProtKB-SubCell"/>
</dbReference>
<name>A0A934VYQ0_9RHOB</name>
<dbReference type="Pfam" id="PF03748">
    <property type="entry name" value="FliL"/>
    <property type="match status" value="1"/>
</dbReference>
<evidence type="ECO:0000313" key="11">
    <source>
        <dbReference type="EMBL" id="MBK4214995.1"/>
    </source>
</evidence>
<keyword evidence="12" id="KW-1185">Reference proteome</keyword>
<dbReference type="GO" id="GO:0006935">
    <property type="term" value="P:chemotaxis"/>
    <property type="evidence" value="ECO:0007669"/>
    <property type="project" value="UniProtKB-KW"/>
</dbReference>
<dbReference type="RefSeq" id="WP_200683815.1">
    <property type="nucleotide sequence ID" value="NZ_JAEPRQ010000001.1"/>
</dbReference>
<dbReference type="Proteomes" id="UP000640485">
    <property type="component" value="Unassembled WGS sequence"/>
</dbReference>
<accession>A0A934VYQ0</accession>
<evidence type="ECO:0000256" key="2">
    <source>
        <dbReference type="ARBA" id="ARBA00004162"/>
    </source>
</evidence>
<dbReference type="AlphaFoldDB" id="A0A934VYQ0"/>
<keyword evidence="11" id="KW-0969">Cilium</keyword>
<keyword evidence="4" id="KW-1003">Cell membrane</keyword>
<protein>
    <recommendedName>
        <fullName evidence="10">Flagellar protein FliL</fullName>
    </recommendedName>
</protein>
<keyword evidence="11" id="KW-0282">Flagellum</keyword>
<evidence type="ECO:0000256" key="3">
    <source>
        <dbReference type="ARBA" id="ARBA00008281"/>
    </source>
</evidence>
<comment type="caution">
    <text evidence="11">The sequence shown here is derived from an EMBL/GenBank/DDBJ whole genome shotgun (WGS) entry which is preliminary data.</text>
</comment>
<gene>
    <name evidence="11" type="ORF">JJJ17_03545</name>
</gene>
<evidence type="ECO:0000256" key="7">
    <source>
        <dbReference type="ARBA" id="ARBA00022779"/>
    </source>
</evidence>
<organism evidence="11 12">
    <name type="scientific">Paracoccus caeni</name>
    <dbReference type="NCBI Taxonomy" id="657651"/>
    <lineage>
        <taxon>Bacteria</taxon>
        <taxon>Pseudomonadati</taxon>
        <taxon>Pseudomonadota</taxon>
        <taxon>Alphaproteobacteria</taxon>
        <taxon>Rhodobacterales</taxon>
        <taxon>Paracoccaceae</taxon>
        <taxon>Paracoccus</taxon>
    </lineage>
</organism>
<keyword evidence="7 10" id="KW-0283">Flagellar rotation</keyword>
<evidence type="ECO:0000256" key="5">
    <source>
        <dbReference type="ARBA" id="ARBA00022500"/>
    </source>
</evidence>
<keyword evidence="11" id="KW-0966">Cell projection</keyword>
<comment type="subcellular location">
    <subcellularLocation>
        <location evidence="10">Cell inner membrane</location>
    </subcellularLocation>
    <subcellularLocation>
        <location evidence="2">Cell membrane</location>
        <topology evidence="2">Single-pass membrane protein</topology>
    </subcellularLocation>
</comment>
<sequence length="157" mass="17198">MAKAAADPPKETAPRRGRLLPFVAALTLARGGFASTYLGYWSPVALIGDLTGHGQRSPLGESLFVALPVIEMNLPGSERELTLSLSIETDTAHKKKIDQLMPRLRDAFTIFLSGIDPAAYDKRGVLEIIRAELKTRAQLVLGDQVAKDVLITEYRIR</sequence>
<reference evidence="11" key="1">
    <citation type="submission" date="2021-01" db="EMBL/GenBank/DDBJ databases">
        <title>Paracoccus amoyensis sp. nov., isolated from the surface seawater along the coast of Xiamen Island, China.</title>
        <authorList>
            <person name="Lyu L."/>
        </authorList>
    </citation>
    <scope>NUCLEOTIDE SEQUENCE</scope>
    <source>
        <strain evidence="11">MJ17</strain>
    </source>
</reference>
<evidence type="ECO:0000256" key="6">
    <source>
        <dbReference type="ARBA" id="ARBA00022692"/>
    </source>
</evidence>
<evidence type="ECO:0000256" key="8">
    <source>
        <dbReference type="ARBA" id="ARBA00022989"/>
    </source>
</evidence>
<comment type="function">
    <text evidence="1 10">Controls the rotational direction of flagella during chemotaxis.</text>
</comment>
<dbReference type="EMBL" id="JAEPRQ010000001">
    <property type="protein sequence ID" value="MBK4214995.1"/>
    <property type="molecule type" value="Genomic_DNA"/>
</dbReference>
<evidence type="ECO:0000256" key="4">
    <source>
        <dbReference type="ARBA" id="ARBA00022475"/>
    </source>
</evidence>
<evidence type="ECO:0000256" key="1">
    <source>
        <dbReference type="ARBA" id="ARBA00002254"/>
    </source>
</evidence>
<keyword evidence="10" id="KW-0997">Cell inner membrane</keyword>
<comment type="similarity">
    <text evidence="3 10">Belongs to the FliL family.</text>
</comment>
<dbReference type="GO" id="GO:0009425">
    <property type="term" value="C:bacterial-type flagellum basal body"/>
    <property type="evidence" value="ECO:0007669"/>
    <property type="project" value="InterPro"/>
</dbReference>
<dbReference type="InterPro" id="IPR005503">
    <property type="entry name" value="FliL"/>
</dbReference>